<dbReference type="EMBL" id="KZ452037">
    <property type="protein sequence ID" value="PKA49895.1"/>
    <property type="molecule type" value="Genomic_DNA"/>
</dbReference>
<feature type="domain" description="Reverse transcriptase Ty1/copia-type" evidence="4">
    <location>
        <begin position="236"/>
        <end position="308"/>
    </location>
</feature>
<dbReference type="InterPro" id="IPR013103">
    <property type="entry name" value="RVT_2"/>
</dbReference>
<sequence length="312" mass="35856">MARSMLHERGLPKYFWAEAVNTVCYVVNRVTVRSILKKTPYELWKGRKPNISHLRVFGCKCFVINNGKDDLGKFDSKSDEAIFLGYSSTSKAYRVYNTRSMLVEESIHVDFDESNANSPKRDDDPIEGIGLEKLSLEGGETKAKEESHHEGVHTHRKEESVNELNLPLEWKFKKAHPPELIIGDPSQGVRTRASFQDEVIHSAFISKIEPKSFEEAEKDEFWILAMQEELEQFSRNDVWDLVSRPKGHSIIDTKWVFRNKLDDSGNIIRNKGRLVAKGFTQIEGIDFEETFAPVARLEAIRLLLSFACYKVF</sequence>
<dbReference type="PANTHER" id="PTHR42648:SF21">
    <property type="entry name" value="CYSTEINE-RICH RLK (RECEPTOR-LIKE PROTEIN KINASE) 8"/>
    <property type="match status" value="1"/>
</dbReference>
<dbReference type="GO" id="GO:0046872">
    <property type="term" value="F:metal ion binding"/>
    <property type="evidence" value="ECO:0007669"/>
    <property type="project" value="UniProtKB-KW"/>
</dbReference>
<evidence type="ECO:0000313" key="6">
    <source>
        <dbReference type="EMBL" id="PKA49895.1"/>
    </source>
</evidence>
<dbReference type="PANTHER" id="PTHR42648">
    <property type="entry name" value="TRANSPOSASE, PUTATIVE-RELATED"/>
    <property type="match status" value="1"/>
</dbReference>
<accession>A0A2I0A2X1</accession>
<evidence type="ECO:0000256" key="1">
    <source>
        <dbReference type="ARBA" id="ARBA00022723"/>
    </source>
</evidence>
<evidence type="ECO:0000259" key="4">
    <source>
        <dbReference type="Pfam" id="PF07727"/>
    </source>
</evidence>
<protein>
    <submittedName>
        <fullName evidence="6">Retrovirus-related Pol polyprotein from transposon TNT 1-94</fullName>
        <ecNumber evidence="6">3.1.13.-</ecNumber>
    </submittedName>
</protein>
<name>A0A2I0A2X1_9ASPA</name>
<evidence type="ECO:0000313" key="7">
    <source>
        <dbReference type="Proteomes" id="UP000236161"/>
    </source>
</evidence>
<dbReference type="InterPro" id="IPR057670">
    <property type="entry name" value="SH3_retrovirus"/>
</dbReference>
<dbReference type="GO" id="GO:0003676">
    <property type="term" value="F:nucleic acid binding"/>
    <property type="evidence" value="ECO:0007669"/>
    <property type="project" value="InterPro"/>
</dbReference>
<dbReference type="Pfam" id="PF07727">
    <property type="entry name" value="RVT_2"/>
    <property type="match status" value="1"/>
</dbReference>
<dbReference type="InterPro" id="IPR039537">
    <property type="entry name" value="Retrotran_Ty1/copia-like"/>
</dbReference>
<dbReference type="AlphaFoldDB" id="A0A2I0A2X1"/>
<reference evidence="6 7" key="1">
    <citation type="journal article" date="2017" name="Nature">
        <title>The Apostasia genome and the evolution of orchids.</title>
        <authorList>
            <person name="Zhang G.Q."/>
            <person name="Liu K.W."/>
            <person name="Li Z."/>
            <person name="Lohaus R."/>
            <person name="Hsiao Y.Y."/>
            <person name="Niu S.C."/>
            <person name="Wang J.Y."/>
            <person name="Lin Y.C."/>
            <person name="Xu Q."/>
            <person name="Chen L.J."/>
            <person name="Yoshida K."/>
            <person name="Fujiwara S."/>
            <person name="Wang Z.W."/>
            <person name="Zhang Y.Q."/>
            <person name="Mitsuda N."/>
            <person name="Wang M."/>
            <person name="Liu G.H."/>
            <person name="Pecoraro L."/>
            <person name="Huang H.X."/>
            <person name="Xiao X.J."/>
            <person name="Lin M."/>
            <person name="Wu X.Y."/>
            <person name="Wu W.L."/>
            <person name="Chen Y.Y."/>
            <person name="Chang S.B."/>
            <person name="Sakamoto S."/>
            <person name="Ohme-Takagi M."/>
            <person name="Yagi M."/>
            <person name="Zeng S.J."/>
            <person name="Shen C.Y."/>
            <person name="Yeh C.M."/>
            <person name="Luo Y.B."/>
            <person name="Tsai W.C."/>
            <person name="Van de Peer Y."/>
            <person name="Liu Z.J."/>
        </authorList>
    </citation>
    <scope>NUCLEOTIDE SEQUENCE [LARGE SCALE GENOMIC DNA]</scope>
    <source>
        <strain evidence="7">cv. Shenzhen</strain>
        <tissue evidence="6">Stem</tissue>
    </source>
</reference>
<evidence type="ECO:0000259" key="5">
    <source>
        <dbReference type="Pfam" id="PF25597"/>
    </source>
</evidence>
<feature type="domain" description="Retroviral polymerase SH3-like" evidence="5">
    <location>
        <begin position="59"/>
        <end position="122"/>
    </location>
</feature>
<feature type="compositionally biased region" description="Basic and acidic residues" evidence="3">
    <location>
        <begin position="139"/>
        <end position="158"/>
    </location>
</feature>
<dbReference type="EC" id="3.1.13.-" evidence="6"/>
<keyword evidence="1" id="KW-0479">Metal-binding</keyword>
<keyword evidence="7" id="KW-1185">Reference proteome</keyword>
<dbReference type="InterPro" id="IPR012337">
    <property type="entry name" value="RNaseH-like_sf"/>
</dbReference>
<dbReference type="Pfam" id="PF25597">
    <property type="entry name" value="SH3_retrovirus"/>
    <property type="match status" value="1"/>
</dbReference>
<dbReference type="SUPFAM" id="SSF53098">
    <property type="entry name" value="Ribonuclease H-like"/>
    <property type="match status" value="1"/>
</dbReference>
<dbReference type="OrthoDB" id="1751476at2759"/>
<evidence type="ECO:0000256" key="3">
    <source>
        <dbReference type="SAM" id="MobiDB-lite"/>
    </source>
</evidence>
<dbReference type="InterPro" id="IPR036397">
    <property type="entry name" value="RNaseH_sf"/>
</dbReference>
<gene>
    <name evidence="6" type="ORF">AXF42_Ash004437</name>
</gene>
<dbReference type="Gene3D" id="3.30.420.10">
    <property type="entry name" value="Ribonuclease H-like superfamily/Ribonuclease H"/>
    <property type="match status" value="1"/>
</dbReference>
<proteinExistence type="predicted"/>
<dbReference type="GO" id="GO:0016787">
    <property type="term" value="F:hydrolase activity"/>
    <property type="evidence" value="ECO:0007669"/>
    <property type="project" value="UniProtKB-KW"/>
</dbReference>
<keyword evidence="2 6" id="KW-0378">Hydrolase</keyword>
<dbReference type="STRING" id="1088818.A0A2I0A2X1"/>
<feature type="region of interest" description="Disordered" evidence="3">
    <location>
        <begin position="137"/>
        <end position="158"/>
    </location>
</feature>
<organism evidence="6 7">
    <name type="scientific">Apostasia shenzhenica</name>
    <dbReference type="NCBI Taxonomy" id="1088818"/>
    <lineage>
        <taxon>Eukaryota</taxon>
        <taxon>Viridiplantae</taxon>
        <taxon>Streptophyta</taxon>
        <taxon>Embryophyta</taxon>
        <taxon>Tracheophyta</taxon>
        <taxon>Spermatophyta</taxon>
        <taxon>Magnoliopsida</taxon>
        <taxon>Liliopsida</taxon>
        <taxon>Asparagales</taxon>
        <taxon>Orchidaceae</taxon>
        <taxon>Apostasioideae</taxon>
        <taxon>Apostasia</taxon>
    </lineage>
</organism>
<dbReference type="Proteomes" id="UP000236161">
    <property type="component" value="Unassembled WGS sequence"/>
</dbReference>
<evidence type="ECO:0000256" key="2">
    <source>
        <dbReference type="ARBA" id="ARBA00022801"/>
    </source>
</evidence>